<name>A0A8T4L7I7_9ARCH</name>
<proteinExistence type="predicted"/>
<evidence type="ECO:0000313" key="2">
    <source>
        <dbReference type="Proteomes" id="UP000678237"/>
    </source>
</evidence>
<accession>A0A8T4L7I7</accession>
<evidence type="ECO:0000313" key="1">
    <source>
        <dbReference type="EMBL" id="MBS3062841.1"/>
    </source>
</evidence>
<dbReference type="EMBL" id="JAGVWE010000003">
    <property type="protein sequence ID" value="MBS3062841.1"/>
    <property type="molecule type" value="Genomic_DNA"/>
</dbReference>
<reference evidence="1" key="2">
    <citation type="submission" date="2021-05" db="EMBL/GenBank/DDBJ databases">
        <title>Protein family content uncovers lineage relationships and bacterial pathway maintenance mechanisms in DPANN archaea.</title>
        <authorList>
            <person name="Castelle C.J."/>
            <person name="Meheust R."/>
            <person name="Jaffe A.L."/>
            <person name="Seitz K."/>
            <person name="Gong X."/>
            <person name="Baker B.J."/>
            <person name="Banfield J.F."/>
        </authorList>
    </citation>
    <scope>NUCLEOTIDE SEQUENCE</scope>
    <source>
        <strain evidence="1">RIFCSPLOWO2_01_FULL_58_19</strain>
    </source>
</reference>
<gene>
    <name evidence="1" type="ORF">J4203_03135</name>
</gene>
<dbReference type="AlphaFoldDB" id="A0A8T4L7I7"/>
<organism evidence="1 2">
    <name type="scientific">Candidatus Iainarchaeum sp</name>
    <dbReference type="NCBI Taxonomy" id="3101447"/>
    <lineage>
        <taxon>Archaea</taxon>
        <taxon>Candidatus Iainarchaeota</taxon>
        <taxon>Candidatus Iainarchaeia</taxon>
        <taxon>Candidatus Iainarchaeales</taxon>
        <taxon>Candidatus Iainarchaeaceae</taxon>
        <taxon>Candidatus Iainarchaeum</taxon>
    </lineage>
</organism>
<sequence>MIDEKWRAVGGLQRDLANARHLTGSIASGILQAGTNVHSVMWHEFFDMERIRGEHEVAKAELFNQLASLEGRPPAEIEAARQGITMARASAAFAGEMKAVFADLDYFRQGPGLDPAGLLRPQRKSVAELFQRALNAFRQHRAEVNAGRLRGSDYPHGLLALLEGYLTSEIKKFSSGTA</sequence>
<protein>
    <submittedName>
        <fullName evidence="1">Uncharacterized protein</fullName>
    </submittedName>
</protein>
<reference evidence="1" key="1">
    <citation type="submission" date="2021-03" db="EMBL/GenBank/DDBJ databases">
        <authorList>
            <person name="Jaffe A."/>
        </authorList>
    </citation>
    <scope>NUCLEOTIDE SEQUENCE</scope>
    <source>
        <strain evidence="1">RIFCSPLOWO2_01_FULL_58_19</strain>
    </source>
</reference>
<dbReference type="Proteomes" id="UP000678237">
    <property type="component" value="Unassembled WGS sequence"/>
</dbReference>
<comment type="caution">
    <text evidence="1">The sequence shown here is derived from an EMBL/GenBank/DDBJ whole genome shotgun (WGS) entry which is preliminary data.</text>
</comment>